<keyword evidence="6 10" id="KW-1133">Transmembrane helix</keyword>
<dbReference type="Proteomes" id="UP000541444">
    <property type="component" value="Unassembled WGS sequence"/>
</dbReference>
<dbReference type="InterPro" id="IPR013210">
    <property type="entry name" value="LRR_N_plant-typ"/>
</dbReference>
<dbReference type="AlphaFoldDB" id="A0A7J7LIL2"/>
<evidence type="ECO:0000256" key="1">
    <source>
        <dbReference type="ARBA" id="ARBA00004167"/>
    </source>
</evidence>
<dbReference type="InterPro" id="IPR032675">
    <property type="entry name" value="LRR_dom_sf"/>
</dbReference>
<comment type="subcellular location">
    <subcellularLocation>
        <location evidence="1">Membrane</location>
        <topology evidence="1">Single-pass membrane protein</topology>
    </subcellularLocation>
</comment>
<name>A0A7J7LIL2_9MAGN</name>
<protein>
    <recommendedName>
        <fullName evidence="11">Leucine-rich repeat-containing N-terminal plant-type domain-containing protein</fullName>
    </recommendedName>
</protein>
<keyword evidence="3 10" id="KW-0812">Transmembrane</keyword>
<dbReference type="Pfam" id="PF08263">
    <property type="entry name" value="LRRNT_2"/>
    <property type="match status" value="1"/>
</dbReference>
<dbReference type="EMBL" id="JACGCM010002260">
    <property type="protein sequence ID" value="KAF6142378.1"/>
    <property type="molecule type" value="Genomic_DNA"/>
</dbReference>
<evidence type="ECO:0000256" key="3">
    <source>
        <dbReference type="ARBA" id="ARBA00022692"/>
    </source>
</evidence>
<feature type="transmembrane region" description="Helical" evidence="10">
    <location>
        <begin position="342"/>
        <end position="365"/>
    </location>
</feature>
<reference evidence="12 13" key="1">
    <citation type="journal article" date="2020" name="IScience">
        <title>Genome Sequencing of the Endangered Kingdonia uniflora (Circaeasteraceae, Ranunculales) Reveals Potential Mechanisms of Evolutionary Specialization.</title>
        <authorList>
            <person name="Sun Y."/>
            <person name="Deng T."/>
            <person name="Zhang A."/>
            <person name="Moore M.J."/>
            <person name="Landis J.B."/>
            <person name="Lin N."/>
            <person name="Zhang H."/>
            <person name="Zhang X."/>
            <person name="Huang J."/>
            <person name="Zhang X."/>
            <person name="Sun H."/>
            <person name="Wang H."/>
        </authorList>
    </citation>
    <scope>NUCLEOTIDE SEQUENCE [LARGE SCALE GENOMIC DNA]</scope>
    <source>
        <strain evidence="12">TB1705</strain>
        <tissue evidence="12">Leaf</tissue>
    </source>
</reference>
<dbReference type="PANTHER" id="PTHR48007:SF47">
    <property type="entry name" value="PROTEIN KINASE DOMAIN-CONTAINING PROTEIN"/>
    <property type="match status" value="1"/>
</dbReference>
<keyword evidence="4" id="KW-0732">Signal</keyword>
<evidence type="ECO:0000313" key="13">
    <source>
        <dbReference type="Proteomes" id="UP000541444"/>
    </source>
</evidence>
<sequence length="503" mass="54916">MIFKSNNLYFWWRFPAFLLIFVLVFVQSLGLNTDGILLLSFKYSILSDPLLALQSWNYDDETPCSWNGVTCNTTEFDSSSSRVTSLVLPNSQLLGSIPDDLGLIQHLQHLDLSNNFLNGSLPICLFNSSKSELKILSLSNNVISGELPEVAGELKSLQFLNLSDNALTGKIPQNLTLLANLRVLSLSNNYFSGGFVNGFESLEVLDLSCNLINGYLPPDFSGENLHYLNLSYNRISGEIPLDFAKLSPRNVMIDLSFNNLTGEVPELDSLKAELLRGNVGLCGKPLKNPCTISSTLSTFPNASTTSPPAIAVIPKPIDSSSPTSSEVDGSSSPGQSKLKPGAIVAIIVGDLAGIGILFMIFFYVYQMKKRNVNSIEKKQDNVAKEESSPLARSKVFAWLCFRTGGETDEETSQTSSTDTKEDEQEHQKQKQVQRGGGSLVTLDGETELELETLLKASAYILGAPGSINSRYYWGVDEDLVIYDYVLNGSLANACDSSSPSLSF</sequence>
<dbReference type="InterPro" id="IPR001611">
    <property type="entry name" value="Leu-rich_rpt"/>
</dbReference>
<evidence type="ECO:0000256" key="9">
    <source>
        <dbReference type="SAM" id="MobiDB-lite"/>
    </source>
</evidence>
<feature type="region of interest" description="Disordered" evidence="9">
    <location>
        <begin position="299"/>
        <end position="336"/>
    </location>
</feature>
<dbReference type="FunFam" id="3.80.10.10:FF:000275">
    <property type="entry name" value="Leucine-rich repeat receptor-like protein kinase"/>
    <property type="match status" value="1"/>
</dbReference>
<feature type="region of interest" description="Disordered" evidence="9">
    <location>
        <begin position="406"/>
        <end position="437"/>
    </location>
</feature>
<proteinExistence type="predicted"/>
<feature type="domain" description="Leucine-rich repeat-containing N-terminal plant-type" evidence="11">
    <location>
        <begin position="31"/>
        <end position="72"/>
    </location>
</feature>
<keyword evidence="2" id="KW-0433">Leucine-rich repeat</keyword>
<evidence type="ECO:0000256" key="8">
    <source>
        <dbReference type="ARBA" id="ARBA00023180"/>
    </source>
</evidence>
<keyword evidence="7 10" id="KW-0472">Membrane</keyword>
<dbReference type="OrthoDB" id="346907at2759"/>
<evidence type="ECO:0000256" key="4">
    <source>
        <dbReference type="ARBA" id="ARBA00022729"/>
    </source>
</evidence>
<dbReference type="Pfam" id="PF00560">
    <property type="entry name" value="LRR_1"/>
    <property type="match status" value="3"/>
</dbReference>
<dbReference type="Gene3D" id="3.80.10.10">
    <property type="entry name" value="Ribonuclease Inhibitor"/>
    <property type="match status" value="2"/>
</dbReference>
<dbReference type="PROSITE" id="PS51450">
    <property type="entry name" value="LRR"/>
    <property type="match status" value="2"/>
</dbReference>
<feature type="compositionally biased region" description="Polar residues" evidence="9">
    <location>
        <begin position="318"/>
        <end position="335"/>
    </location>
</feature>
<dbReference type="GO" id="GO:0016020">
    <property type="term" value="C:membrane"/>
    <property type="evidence" value="ECO:0007669"/>
    <property type="project" value="UniProtKB-SubCell"/>
</dbReference>
<gene>
    <name evidence="12" type="ORF">GIB67_033805</name>
</gene>
<dbReference type="SUPFAM" id="SSF52058">
    <property type="entry name" value="L domain-like"/>
    <property type="match status" value="1"/>
</dbReference>
<evidence type="ECO:0000256" key="7">
    <source>
        <dbReference type="ARBA" id="ARBA00023136"/>
    </source>
</evidence>
<evidence type="ECO:0000256" key="2">
    <source>
        <dbReference type="ARBA" id="ARBA00022614"/>
    </source>
</evidence>
<evidence type="ECO:0000259" key="11">
    <source>
        <dbReference type="Pfam" id="PF08263"/>
    </source>
</evidence>
<keyword evidence="8" id="KW-0325">Glycoprotein</keyword>
<evidence type="ECO:0000256" key="10">
    <source>
        <dbReference type="SAM" id="Phobius"/>
    </source>
</evidence>
<dbReference type="PANTHER" id="PTHR48007">
    <property type="entry name" value="LEUCINE-RICH REPEAT RECEPTOR-LIKE PROTEIN KINASE PXC1"/>
    <property type="match status" value="1"/>
</dbReference>
<keyword evidence="5" id="KW-0677">Repeat</keyword>
<dbReference type="InterPro" id="IPR046959">
    <property type="entry name" value="PRK1-6/SRF4-like"/>
</dbReference>
<organism evidence="12 13">
    <name type="scientific">Kingdonia uniflora</name>
    <dbReference type="NCBI Taxonomy" id="39325"/>
    <lineage>
        <taxon>Eukaryota</taxon>
        <taxon>Viridiplantae</taxon>
        <taxon>Streptophyta</taxon>
        <taxon>Embryophyta</taxon>
        <taxon>Tracheophyta</taxon>
        <taxon>Spermatophyta</taxon>
        <taxon>Magnoliopsida</taxon>
        <taxon>Ranunculales</taxon>
        <taxon>Circaeasteraceae</taxon>
        <taxon>Kingdonia</taxon>
    </lineage>
</organism>
<evidence type="ECO:0000313" key="12">
    <source>
        <dbReference type="EMBL" id="KAF6142378.1"/>
    </source>
</evidence>
<accession>A0A7J7LIL2</accession>
<dbReference type="PRINTS" id="PR00019">
    <property type="entry name" value="LEURICHRPT"/>
</dbReference>
<comment type="caution">
    <text evidence="12">The sequence shown here is derived from an EMBL/GenBank/DDBJ whole genome shotgun (WGS) entry which is preliminary data.</text>
</comment>
<dbReference type="Pfam" id="PF13855">
    <property type="entry name" value="LRR_8"/>
    <property type="match status" value="1"/>
</dbReference>
<evidence type="ECO:0000256" key="6">
    <source>
        <dbReference type="ARBA" id="ARBA00022989"/>
    </source>
</evidence>
<keyword evidence="13" id="KW-1185">Reference proteome</keyword>
<evidence type="ECO:0000256" key="5">
    <source>
        <dbReference type="ARBA" id="ARBA00022737"/>
    </source>
</evidence>